<dbReference type="AlphaFoldDB" id="A0A5B7HJW7"/>
<dbReference type="Proteomes" id="UP000324222">
    <property type="component" value="Unassembled WGS sequence"/>
</dbReference>
<gene>
    <name evidence="1" type="ORF">E2C01_064076</name>
</gene>
<reference evidence="1 2" key="1">
    <citation type="submission" date="2019-05" db="EMBL/GenBank/DDBJ databases">
        <title>Another draft genome of Portunus trituberculatus and its Hox gene families provides insights of decapod evolution.</title>
        <authorList>
            <person name="Jeong J.-H."/>
            <person name="Song I."/>
            <person name="Kim S."/>
            <person name="Choi T."/>
            <person name="Kim D."/>
            <person name="Ryu S."/>
            <person name="Kim W."/>
        </authorList>
    </citation>
    <scope>NUCLEOTIDE SEQUENCE [LARGE SCALE GENOMIC DNA]</scope>
    <source>
        <tissue evidence="1">Muscle</tissue>
    </source>
</reference>
<comment type="caution">
    <text evidence="1">The sequence shown here is derived from an EMBL/GenBank/DDBJ whole genome shotgun (WGS) entry which is preliminary data.</text>
</comment>
<keyword evidence="2" id="KW-1185">Reference proteome</keyword>
<evidence type="ECO:0000313" key="2">
    <source>
        <dbReference type="Proteomes" id="UP000324222"/>
    </source>
</evidence>
<sequence>MTVIYATLRQVRNSAKSAPSGSSPTVVWTSISCWT</sequence>
<organism evidence="1 2">
    <name type="scientific">Portunus trituberculatus</name>
    <name type="common">Swimming crab</name>
    <name type="synonym">Neptunus trituberculatus</name>
    <dbReference type="NCBI Taxonomy" id="210409"/>
    <lineage>
        <taxon>Eukaryota</taxon>
        <taxon>Metazoa</taxon>
        <taxon>Ecdysozoa</taxon>
        <taxon>Arthropoda</taxon>
        <taxon>Crustacea</taxon>
        <taxon>Multicrustacea</taxon>
        <taxon>Malacostraca</taxon>
        <taxon>Eumalacostraca</taxon>
        <taxon>Eucarida</taxon>
        <taxon>Decapoda</taxon>
        <taxon>Pleocyemata</taxon>
        <taxon>Brachyura</taxon>
        <taxon>Eubrachyura</taxon>
        <taxon>Portunoidea</taxon>
        <taxon>Portunidae</taxon>
        <taxon>Portuninae</taxon>
        <taxon>Portunus</taxon>
    </lineage>
</organism>
<name>A0A5B7HJW7_PORTR</name>
<protein>
    <submittedName>
        <fullName evidence="1">Uncharacterized protein</fullName>
    </submittedName>
</protein>
<dbReference type="EMBL" id="VSRR010030106">
    <property type="protein sequence ID" value="MPC69845.1"/>
    <property type="molecule type" value="Genomic_DNA"/>
</dbReference>
<evidence type="ECO:0000313" key="1">
    <source>
        <dbReference type="EMBL" id="MPC69845.1"/>
    </source>
</evidence>
<accession>A0A5B7HJW7</accession>
<proteinExistence type="predicted"/>